<evidence type="ECO:0000259" key="1">
    <source>
        <dbReference type="PROSITE" id="PS51819"/>
    </source>
</evidence>
<dbReference type="SUPFAM" id="SSF54593">
    <property type="entry name" value="Glyoxalase/Bleomycin resistance protein/Dihydroxybiphenyl dioxygenase"/>
    <property type="match status" value="1"/>
</dbReference>
<dbReference type="Proteomes" id="UP000028864">
    <property type="component" value="Unassembled WGS sequence"/>
</dbReference>
<name>A0AAV2WFC3_MYCNE</name>
<dbReference type="PROSITE" id="PS51819">
    <property type="entry name" value="VOC"/>
    <property type="match status" value="1"/>
</dbReference>
<gene>
    <name evidence="2" type="ORF">BN1047_00708</name>
</gene>
<dbReference type="PANTHER" id="PTHR36503">
    <property type="entry name" value="BLR2520 PROTEIN"/>
    <property type="match status" value="1"/>
</dbReference>
<dbReference type="Pfam" id="PF00903">
    <property type="entry name" value="Glyoxalase"/>
    <property type="match status" value="1"/>
</dbReference>
<proteinExistence type="predicted"/>
<organism evidence="2 3">
    <name type="scientific">Mycolicibacterium neoaurum</name>
    <name type="common">Mycobacterium neoaurum</name>
    <dbReference type="NCBI Taxonomy" id="1795"/>
    <lineage>
        <taxon>Bacteria</taxon>
        <taxon>Bacillati</taxon>
        <taxon>Actinomycetota</taxon>
        <taxon>Actinomycetes</taxon>
        <taxon>Mycobacteriales</taxon>
        <taxon>Mycobacteriaceae</taxon>
        <taxon>Mycolicibacterium</taxon>
    </lineage>
</organism>
<dbReference type="Gene3D" id="3.30.720.120">
    <property type="match status" value="1"/>
</dbReference>
<dbReference type="InterPro" id="IPR004360">
    <property type="entry name" value="Glyas_Fos-R_dOase_dom"/>
</dbReference>
<dbReference type="InterPro" id="IPR029068">
    <property type="entry name" value="Glyas_Bleomycin-R_OHBP_Dase"/>
</dbReference>
<dbReference type="RefSeq" id="WP_030135808.1">
    <property type="nucleotide sequence ID" value="NZ_LK021337.1"/>
</dbReference>
<reference evidence="2" key="1">
    <citation type="submission" date="2014-05" db="EMBL/GenBank/DDBJ databases">
        <authorList>
            <person name="Urmite Genomes"/>
        </authorList>
    </citation>
    <scope>NUCLEOTIDE SEQUENCE</scope>
    <source>
        <strain evidence="2">DSM 44074</strain>
    </source>
</reference>
<protein>
    <submittedName>
        <fullName evidence="2">Glyoxalase/bleomycin resistance protein/dioxygenase</fullName>
    </submittedName>
</protein>
<accession>A0AAV2WFC3</accession>
<dbReference type="AlphaFoldDB" id="A0AAV2WFC3"/>
<dbReference type="PANTHER" id="PTHR36503:SF3">
    <property type="entry name" value="BLR0126 PROTEIN"/>
    <property type="match status" value="1"/>
</dbReference>
<evidence type="ECO:0000313" key="2">
    <source>
        <dbReference type="EMBL" id="CDQ42850.1"/>
    </source>
</evidence>
<dbReference type="InterPro" id="IPR037523">
    <property type="entry name" value="VOC_core"/>
</dbReference>
<feature type="domain" description="VOC" evidence="1">
    <location>
        <begin position="2"/>
        <end position="128"/>
    </location>
</feature>
<reference evidence="2" key="2">
    <citation type="submission" date="2015-09" db="EMBL/GenBank/DDBJ databases">
        <title>Draft genome sequence of Mycobacterium neoaurum DSM 44074.</title>
        <authorList>
            <person name="Croce O."/>
            <person name="Robert C."/>
            <person name="Raoult D."/>
            <person name="Drancourt M."/>
        </authorList>
    </citation>
    <scope>NUCLEOTIDE SEQUENCE</scope>
    <source>
        <strain evidence="2">DSM 44074</strain>
    </source>
</reference>
<dbReference type="Gene3D" id="3.30.720.110">
    <property type="match status" value="1"/>
</dbReference>
<evidence type="ECO:0000313" key="3">
    <source>
        <dbReference type="Proteomes" id="UP000028864"/>
    </source>
</evidence>
<sequence>MDFAQLTAFICYRDLEAAQRWLSDVLGLDVVRGFGDGQQLFHVEMRRGAAVVCLQHDDRGYDVPAPKGDCVGSGLYVVVDDAAEVDAAHARAVRAGTTVLIAPESTDWGNFRTELLDPEGRQWSVGTYAPGRPDER</sequence>
<dbReference type="EMBL" id="LK021337">
    <property type="protein sequence ID" value="CDQ42850.1"/>
    <property type="molecule type" value="Genomic_DNA"/>
</dbReference>